<dbReference type="PANTHER" id="PTHR11439">
    <property type="entry name" value="GAG-POL-RELATED RETROTRANSPOSON"/>
    <property type="match status" value="1"/>
</dbReference>
<organism evidence="1">
    <name type="scientific">Nicotiana tabacum</name>
    <name type="common">Common tobacco</name>
    <dbReference type="NCBI Taxonomy" id="4097"/>
    <lineage>
        <taxon>Eukaryota</taxon>
        <taxon>Viridiplantae</taxon>
        <taxon>Streptophyta</taxon>
        <taxon>Embryophyta</taxon>
        <taxon>Tracheophyta</taxon>
        <taxon>Spermatophyta</taxon>
        <taxon>Magnoliopsida</taxon>
        <taxon>eudicotyledons</taxon>
        <taxon>Gunneridae</taxon>
        <taxon>Pentapetalae</taxon>
        <taxon>asterids</taxon>
        <taxon>lamiids</taxon>
        <taxon>Solanales</taxon>
        <taxon>Solanaceae</taxon>
        <taxon>Nicotianoideae</taxon>
        <taxon>Nicotianeae</taxon>
        <taxon>Nicotiana</taxon>
    </lineage>
</organism>
<name>A0A1S3XGL4_TOBAC</name>
<dbReference type="RefSeq" id="XP_016438974.1">
    <property type="nucleotide sequence ID" value="XM_016583488.1"/>
</dbReference>
<dbReference type="STRING" id="4097.A0A1S3XGL4"/>
<accession>A0A1S3XGL4</accession>
<sequence length="118" mass="13454">MISKDGILLNQGKYALGLISDLGLSDARPVTTPLEVNLKLTTIDYDECVGGVNDCVLEDITTYQKLIGRLLYFTITRPYISFEVQVLSQFMQRPKTSYWNATLRLVKYIKIHQDKDCC</sequence>
<dbReference type="KEGG" id="nta:107764903"/>
<protein>
    <submittedName>
        <fullName evidence="1">Uncharacterized mitochondrial protein AtMg00810-like</fullName>
    </submittedName>
</protein>
<dbReference type="PANTHER" id="PTHR11439:SF473">
    <property type="entry name" value="REVERSE TRANSCRIPTASE TY1_COPIA-TYPE DOMAIN-CONTAINING PROTEIN"/>
    <property type="match status" value="1"/>
</dbReference>
<evidence type="ECO:0000313" key="1">
    <source>
        <dbReference type="RefSeq" id="XP_016438974.1"/>
    </source>
</evidence>
<dbReference type="AlphaFoldDB" id="A0A1S3XGL4"/>
<dbReference type="PaxDb" id="4097-A0A1S3XGL4"/>
<gene>
    <name evidence="1" type="primary">LOC107764903</name>
</gene>
<proteinExistence type="predicted"/>
<dbReference type="OrthoDB" id="1304232at2759"/>
<reference evidence="1" key="1">
    <citation type="submission" date="2025-08" db="UniProtKB">
        <authorList>
            <consortium name="RefSeq"/>
        </authorList>
    </citation>
    <scope>IDENTIFICATION</scope>
</reference>